<organism evidence="1">
    <name type="scientific">marine sediment metagenome</name>
    <dbReference type="NCBI Taxonomy" id="412755"/>
    <lineage>
        <taxon>unclassified sequences</taxon>
        <taxon>metagenomes</taxon>
        <taxon>ecological metagenomes</taxon>
    </lineage>
</organism>
<name>A0A0F9GS90_9ZZZZ</name>
<dbReference type="AlphaFoldDB" id="A0A0F9GS90"/>
<gene>
    <name evidence="1" type="ORF">LCGC14_1874090</name>
</gene>
<proteinExistence type="predicted"/>
<dbReference type="EMBL" id="LAZR01019171">
    <property type="protein sequence ID" value="KKL93496.1"/>
    <property type="molecule type" value="Genomic_DNA"/>
</dbReference>
<comment type="caution">
    <text evidence="1">The sequence shown here is derived from an EMBL/GenBank/DDBJ whole genome shotgun (WGS) entry which is preliminary data.</text>
</comment>
<accession>A0A0F9GS90</accession>
<reference evidence="1" key="1">
    <citation type="journal article" date="2015" name="Nature">
        <title>Complex archaea that bridge the gap between prokaryotes and eukaryotes.</title>
        <authorList>
            <person name="Spang A."/>
            <person name="Saw J.H."/>
            <person name="Jorgensen S.L."/>
            <person name="Zaremba-Niedzwiedzka K."/>
            <person name="Martijn J."/>
            <person name="Lind A.E."/>
            <person name="van Eijk R."/>
            <person name="Schleper C."/>
            <person name="Guy L."/>
            <person name="Ettema T.J."/>
        </authorList>
    </citation>
    <scope>NUCLEOTIDE SEQUENCE</scope>
</reference>
<evidence type="ECO:0000313" key="1">
    <source>
        <dbReference type="EMBL" id="KKL93496.1"/>
    </source>
</evidence>
<sequence>MKEIDVVIKGTREGLLMHSAQGMVQQSVKKNPAKQYNPKIDAEKVAYRNDDGKLYIPSRCLKASILNAGAWLKIGKKSLKPILAGCTRLEPTEIVLKDDKGKALTEYKIDLRPVVVQRARIIRARPLIKEWVLTFQIIYDEQIIKDVIEDAGKRIGLLDNRPQKYGENGTFEVVKFLPKK</sequence>
<protein>
    <submittedName>
        <fullName evidence="1">Uncharacterized protein</fullName>
    </submittedName>
</protein>